<dbReference type="InterPro" id="IPR027417">
    <property type="entry name" value="P-loop_NTPase"/>
</dbReference>
<dbReference type="PANTHER" id="PTHR46082:SF11">
    <property type="entry name" value="AAA+ ATPASE DOMAIN-CONTAINING PROTEIN-RELATED"/>
    <property type="match status" value="1"/>
</dbReference>
<reference evidence="5" key="1">
    <citation type="journal article" date="2021" name="Nat. Commun.">
        <title>Genetic determinants of endophytism in the Arabidopsis root mycobiome.</title>
        <authorList>
            <person name="Mesny F."/>
            <person name="Miyauchi S."/>
            <person name="Thiergart T."/>
            <person name="Pickel B."/>
            <person name="Atanasova L."/>
            <person name="Karlsson M."/>
            <person name="Huettel B."/>
            <person name="Barry K.W."/>
            <person name="Haridas S."/>
            <person name="Chen C."/>
            <person name="Bauer D."/>
            <person name="Andreopoulos W."/>
            <person name="Pangilinan J."/>
            <person name="LaButti K."/>
            <person name="Riley R."/>
            <person name="Lipzen A."/>
            <person name="Clum A."/>
            <person name="Drula E."/>
            <person name="Henrissat B."/>
            <person name="Kohler A."/>
            <person name="Grigoriev I.V."/>
            <person name="Martin F.M."/>
            <person name="Hacquard S."/>
        </authorList>
    </citation>
    <scope>NUCLEOTIDE SEQUENCE</scope>
    <source>
        <strain evidence="5">MPI-SDFR-AT-0073</strain>
    </source>
</reference>
<dbReference type="SUPFAM" id="SSF53167">
    <property type="entry name" value="Purine and uridine phosphorylases"/>
    <property type="match status" value="1"/>
</dbReference>
<dbReference type="Proteomes" id="UP000758603">
    <property type="component" value="Unassembled WGS sequence"/>
</dbReference>
<dbReference type="InterPro" id="IPR035994">
    <property type="entry name" value="Nucleoside_phosphorylase_sf"/>
</dbReference>
<dbReference type="InterPro" id="IPR000845">
    <property type="entry name" value="Nucleoside_phosphorylase_d"/>
</dbReference>
<dbReference type="Pfam" id="PF12796">
    <property type="entry name" value="Ank_2"/>
    <property type="match status" value="2"/>
</dbReference>
<feature type="repeat" description="ANK" evidence="2">
    <location>
        <begin position="997"/>
        <end position="1029"/>
    </location>
</feature>
<dbReference type="Gene3D" id="1.25.40.20">
    <property type="entry name" value="Ankyrin repeat-containing domain"/>
    <property type="match status" value="2"/>
</dbReference>
<proteinExistence type="predicted"/>
<protein>
    <recommendedName>
        <fullName evidence="4">NACHT domain-containing protein</fullName>
    </recommendedName>
</protein>
<evidence type="ECO:0000256" key="3">
    <source>
        <dbReference type="SAM" id="MobiDB-lite"/>
    </source>
</evidence>
<dbReference type="Gene3D" id="3.40.50.1580">
    <property type="entry name" value="Nucleoside phosphorylase domain"/>
    <property type="match status" value="1"/>
</dbReference>
<dbReference type="PROSITE" id="PS50297">
    <property type="entry name" value="ANK_REP_REGION"/>
    <property type="match status" value="1"/>
</dbReference>
<dbReference type="GeneID" id="70134470"/>
<dbReference type="Gene3D" id="3.40.50.300">
    <property type="entry name" value="P-loop containing nucleotide triphosphate hydrolases"/>
    <property type="match status" value="1"/>
</dbReference>
<dbReference type="SMART" id="SM00248">
    <property type="entry name" value="ANK"/>
    <property type="match status" value="8"/>
</dbReference>
<evidence type="ECO:0000313" key="5">
    <source>
        <dbReference type="EMBL" id="KAH6648136.1"/>
    </source>
</evidence>
<dbReference type="OrthoDB" id="4772757at2759"/>
<organism evidence="5 6">
    <name type="scientific">Truncatella angustata</name>
    <dbReference type="NCBI Taxonomy" id="152316"/>
    <lineage>
        <taxon>Eukaryota</taxon>
        <taxon>Fungi</taxon>
        <taxon>Dikarya</taxon>
        <taxon>Ascomycota</taxon>
        <taxon>Pezizomycotina</taxon>
        <taxon>Sordariomycetes</taxon>
        <taxon>Xylariomycetidae</taxon>
        <taxon>Amphisphaeriales</taxon>
        <taxon>Sporocadaceae</taxon>
        <taxon>Truncatella</taxon>
    </lineage>
</organism>
<comment type="caution">
    <text evidence="5">The sequence shown here is derived from an EMBL/GenBank/DDBJ whole genome shotgun (WGS) entry which is preliminary data.</text>
</comment>
<dbReference type="InterPro" id="IPR036770">
    <property type="entry name" value="Ankyrin_rpt-contain_sf"/>
</dbReference>
<dbReference type="SUPFAM" id="SSF48403">
    <property type="entry name" value="Ankyrin repeat"/>
    <property type="match status" value="1"/>
</dbReference>
<dbReference type="PROSITE" id="PS50837">
    <property type="entry name" value="NACHT"/>
    <property type="match status" value="1"/>
</dbReference>
<dbReference type="InterPro" id="IPR056884">
    <property type="entry name" value="NPHP3-like_N"/>
</dbReference>
<gene>
    <name evidence="5" type="ORF">BKA67DRAFT_629524</name>
</gene>
<keyword evidence="2" id="KW-0040">ANK repeat</keyword>
<keyword evidence="1" id="KW-0677">Repeat</keyword>
<feature type="repeat" description="ANK" evidence="2">
    <location>
        <begin position="931"/>
        <end position="963"/>
    </location>
</feature>
<feature type="repeat" description="ANK" evidence="2">
    <location>
        <begin position="1063"/>
        <end position="1092"/>
    </location>
</feature>
<dbReference type="Pfam" id="PF01048">
    <property type="entry name" value="PNP_UDP_1"/>
    <property type="match status" value="1"/>
</dbReference>
<evidence type="ECO:0000256" key="1">
    <source>
        <dbReference type="ARBA" id="ARBA00022737"/>
    </source>
</evidence>
<dbReference type="PANTHER" id="PTHR46082">
    <property type="entry name" value="ATP/GTP-BINDING PROTEIN-RELATED"/>
    <property type="match status" value="1"/>
</dbReference>
<keyword evidence="6" id="KW-1185">Reference proteome</keyword>
<feature type="domain" description="NACHT" evidence="4">
    <location>
        <begin position="416"/>
        <end position="561"/>
    </location>
</feature>
<dbReference type="InterPro" id="IPR007111">
    <property type="entry name" value="NACHT_NTPase"/>
</dbReference>
<feature type="repeat" description="ANK" evidence="2">
    <location>
        <begin position="1030"/>
        <end position="1062"/>
    </location>
</feature>
<dbReference type="AlphaFoldDB" id="A0A9P8ZSQ4"/>
<feature type="repeat" description="ANK" evidence="2">
    <location>
        <begin position="865"/>
        <end position="897"/>
    </location>
</feature>
<feature type="region of interest" description="Disordered" evidence="3">
    <location>
        <begin position="1"/>
        <end position="23"/>
    </location>
</feature>
<feature type="repeat" description="ANK" evidence="2">
    <location>
        <begin position="964"/>
        <end position="996"/>
    </location>
</feature>
<evidence type="ECO:0000256" key="2">
    <source>
        <dbReference type="PROSITE-ProRule" id="PRU00023"/>
    </source>
</evidence>
<dbReference type="EMBL" id="JAGPXC010000008">
    <property type="protein sequence ID" value="KAH6648136.1"/>
    <property type="molecule type" value="Genomic_DNA"/>
</dbReference>
<name>A0A9P8ZSQ4_9PEZI</name>
<sequence>MPEGNIADKSLVSSSDRKPPRPFTHDDYTIAIICPMGDEMSPVLALLHETHENLSTSRDQNAYKLGAIGQHNIVVAGMPIIGNNAASMVVTQLLNDFRRIRFGLLVGVGGGIPDEDYDDEDLVDIRLGDVVVSESRGTFGGVVQFDRGKSTTDGFIKTGHQNKPPHVLAANVETLKAVHNLHGNSILPYFDEMIKNYPGMEEKYSYPGLGRDRLFEASYTHQGGKTCKKCDSAQTVERNQRKSSGPRIHYGTIGSSNRVVEDTKERDELRDMGILCVEMEAAGLMEAFPCLVIRGISDYADSHKNKKWQPYAAAMAAAYMKELLLQMPTDAVQRTQSIADALQGMSVKFDQMSHDMKSIKGQNQSAEEAKILEWLSSKDTNFSTLQNESQRTHTAGTGQWLLDAEQYQDWRDREPGLMWLCGAAGCGKTILCSTVICDLQAHATNLAYWYFRFNSATSQDISKMLRSITRQLSYPSLPSGVRALYDRHSQRGSEPSLAELTTILDNTIATFKDDVYIVFDALDECPHNDKNGQRDHLLRCIKDLLETNPNLHLLVTSRPESDIRKALVRLASCLLDIEELVKNDVERYVKHSLDGPRLASWAEDVKDKIRQKLLEYEERRFRWADLQLKRFAQCATLKKLEAAMASIPKDLETSYSQAFEAIDQNDIRDVATIMKWLTVSIEPLDTNQIAAVVGFRSSDYVLDICSTLLVTVIDEDTTQIIKLAHFSVKEFLIVKLHENSTHWFHFSSELANNAVAVAALQALLNTKDESQPIVRYAARNWPQHATLGLKTSDHIELESQISLLFSVDYTDRLCSWLEIHDPDGDLKKYFPGKAQGLYYASLLGFNVAAKMLLEAKADVTAQGGYYGNALQVASYRGHKEVVQILLEAKANVNAQGGKYGNALQAASLEGHKEVVQILLEAKADVNAQGGHHGNALQAASLEGHKEVVQILLEAKANVNAQGGDYGNALQAALYRGHKEVVQILLEAKANVNAQGGKYGNALQAASLEGHKEVVQILLEAKANVNAQGGKYGNALQAALYRGHKEVVQILLEAKANVNAQGGKYGNALQAASLEGHKEVVQILLEAKANVNA</sequence>
<dbReference type="InterPro" id="IPR053137">
    <property type="entry name" value="NLR-like"/>
</dbReference>
<dbReference type="RefSeq" id="XP_045954648.1">
    <property type="nucleotide sequence ID" value="XM_046105579.1"/>
</dbReference>
<dbReference type="Pfam" id="PF24883">
    <property type="entry name" value="NPHP3_N"/>
    <property type="match status" value="1"/>
</dbReference>
<dbReference type="GO" id="GO:0009116">
    <property type="term" value="P:nucleoside metabolic process"/>
    <property type="evidence" value="ECO:0007669"/>
    <property type="project" value="InterPro"/>
</dbReference>
<dbReference type="Pfam" id="PF13637">
    <property type="entry name" value="Ank_4"/>
    <property type="match status" value="1"/>
</dbReference>
<dbReference type="GO" id="GO:0003824">
    <property type="term" value="F:catalytic activity"/>
    <property type="evidence" value="ECO:0007669"/>
    <property type="project" value="InterPro"/>
</dbReference>
<evidence type="ECO:0000259" key="4">
    <source>
        <dbReference type="PROSITE" id="PS50837"/>
    </source>
</evidence>
<accession>A0A9P8ZSQ4</accession>
<dbReference type="SUPFAM" id="SSF52540">
    <property type="entry name" value="P-loop containing nucleoside triphosphate hydrolases"/>
    <property type="match status" value="1"/>
</dbReference>
<dbReference type="InterPro" id="IPR002110">
    <property type="entry name" value="Ankyrin_rpt"/>
</dbReference>
<dbReference type="PROSITE" id="PS50088">
    <property type="entry name" value="ANK_REPEAT"/>
    <property type="match status" value="7"/>
</dbReference>
<feature type="repeat" description="ANK" evidence="2">
    <location>
        <begin position="898"/>
        <end position="930"/>
    </location>
</feature>
<evidence type="ECO:0000313" key="6">
    <source>
        <dbReference type="Proteomes" id="UP000758603"/>
    </source>
</evidence>